<gene>
    <name evidence="9" type="ORF">D1B17_00675</name>
</gene>
<organism evidence="9 10">
    <name type="scientific">Companilactobacillus zhachilii</name>
    <dbReference type="NCBI Taxonomy" id="2304606"/>
    <lineage>
        <taxon>Bacteria</taxon>
        <taxon>Bacillati</taxon>
        <taxon>Bacillota</taxon>
        <taxon>Bacilli</taxon>
        <taxon>Lactobacillales</taxon>
        <taxon>Lactobacillaceae</taxon>
        <taxon>Companilactobacillus</taxon>
    </lineage>
</organism>
<dbReference type="GO" id="GO:0008982">
    <property type="term" value="F:protein-N(PI)-phosphohistidine-sugar phosphotransferase activity"/>
    <property type="evidence" value="ECO:0007669"/>
    <property type="project" value="InterPro"/>
</dbReference>
<evidence type="ECO:0000256" key="3">
    <source>
        <dbReference type="ARBA" id="ARBA00022490"/>
    </source>
</evidence>
<evidence type="ECO:0000259" key="8">
    <source>
        <dbReference type="PROSITE" id="PS51101"/>
    </source>
</evidence>
<feature type="domain" description="PTS EIIB type-4" evidence="8">
    <location>
        <begin position="2"/>
        <end position="166"/>
    </location>
</feature>
<evidence type="ECO:0000256" key="2">
    <source>
        <dbReference type="ARBA" id="ARBA00022448"/>
    </source>
</evidence>
<proteinExistence type="predicted"/>
<dbReference type="InterPro" id="IPR004720">
    <property type="entry name" value="PTS_IIB_sorbose-sp"/>
</dbReference>
<evidence type="ECO:0000256" key="5">
    <source>
        <dbReference type="ARBA" id="ARBA00022679"/>
    </source>
</evidence>
<evidence type="ECO:0000256" key="1">
    <source>
        <dbReference type="ARBA" id="ARBA00004496"/>
    </source>
</evidence>
<dbReference type="Gene3D" id="3.40.35.10">
    <property type="entry name" value="Phosphotransferase system, sorbose subfamily IIB component"/>
    <property type="match status" value="1"/>
</dbReference>
<dbReference type="PROSITE" id="PS51101">
    <property type="entry name" value="PTS_EIIB_TYPE_4"/>
    <property type="match status" value="1"/>
</dbReference>
<evidence type="ECO:0000313" key="10">
    <source>
        <dbReference type="Proteomes" id="UP000267208"/>
    </source>
</evidence>
<keyword evidence="6" id="KW-0598">Phosphotransferase system</keyword>
<dbReference type="Pfam" id="PF03830">
    <property type="entry name" value="PTSIIB_sorb"/>
    <property type="match status" value="1"/>
</dbReference>
<keyword evidence="7" id="KW-0418">Kinase</keyword>
<dbReference type="KEGG" id="lzh:D1B17_00675"/>
<evidence type="ECO:0000256" key="7">
    <source>
        <dbReference type="ARBA" id="ARBA00022777"/>
    </source>
</evidence>
<dbReference type="SUPFAM" id="SSF52728">
    <property type="entry name" value="PTS IIb component"/>
    <property type="match status" value="1"/>
</dbReference>
<keyword evidence="4" id="KW-0762">Sugar transport</keyword>
<evidence type="ECO:0000256" key="4">
    <source>
        <dbReference type="ARBA" id="ARBA00022597"/>
    </source>
</evidence>
<evidence type="ECO:0000313" key="9">
    <source>
        <dbReference type="EMBL" id="AYE37251.1"/>
    </source>
</evidence>
<dbReference type="OrthoDB" id="9788818at2"/>
<evidence type="ECO:0000256" key="6">
    <source>
        <dbReference type="ARBA" id="ARBA00022683"/>
    </source>
</evidence>
<keyword evidence="2" id="KW-0813">Transport</keyword>
<protein>
    <submittedName>
        <fullName evidence="9">PTS mannose/fructose/sorbose transporter subunit IIB</fullName>
    </submittedName>
</protein>
<dbReference type="InterPro" id="IPR036667">
    <property type="entry name" value="PTS_IIB_sorbose-sp_sf"/>
</dbReference>
<dbReference type="GO" id="GO:0016301">
    <property type="term" value="F:kinase activity"/>
    <property type="evidence" value="ECO:0007669"/>
    <property type="project" value="UniProtKB-KW"/>
</dbReference>
<sequence>MTEPNIQAIRLDERLIHGQGRLWISNLGVNLVIVANDDVSKSSIQQTLMKSLTPDSIGIRFFSIKETCDKIFKASPKQSIFIIVKTAEDVLKLAEGGVPIHELNVGNIHYKEGKTKLTNFISVDKEDLDSLYKLQNEYNVDFNTRTTPLGNDVGSDYNLNNYVKEHGGN</sequence>
<dbReference type="AlphaFoldDB" id="A0A386PP09"/>
<keyword evidence="3" id="KW-0963">Cytoplasm</keyword>
<dbReference type="EMBL" id="CP031933">
    <property type="protein sequence ID" value="AYE37251.1"/>
    <property type="molecule type" value="Genomic_DNA"/>
</dbReference>
<dbReference type="GO" id="GO:0005737">
    <property type="term" value="C:cytoplasm"/>
    <property type="evidence" value="ECO:0007669"/>
    <property type="project" value="UniProtKB-SubCell"/>
</dbReference>
<keyword evidence="10" id="KW-1185">Reference proteome</keyword>
<keyword evidence="5" id="KW-0808">Transferase</keyword>
<dbReference type="RefSeq" id="WP_120141471.1">
    <property type="nucleotide sequence ID" value="NZ_CP031933.2"/>
</dbReference>
<accession>A0A386PP09</accession>
<reference evidence="10" key="1">
    <citation type="submission" date="2018-08" db="EMBL/GenBank/DDBJ databases">
        <title>Genome of Lactobacillus sp. HBUAS52074.</title>
        <authorList>
            <person name="Guo Z."/>
            <person name="Zhang Z.D."/>
        </authorList>
    </citation>
    <scope>NUCLEOTIDE SEQUENCE [LARGE SCALE GENOMIC DNA]</scope>
    <source>
        <strain evidence="10">HBUAS52074</strain>
    </source>
</reference>
<comment type="subcellular location">
    <subcellularLocation>
        <location evidence="1">Cytoplasm</location>
    </subcellularLocation>
</comment>
<dbReference type="Proteomes" id="UP000267208">
    <property type="component" value="Chromosome"/>
</dbReference>
<dbReference type="GO" id="GO:0009401">
    <property type="term" value="P:phosphoenolpyruvate-dependent sugar phosphotransferase system"/>
    <property type="evidence" value="ECO:0007669"/>
    <property type="project" value="UniProtKB-KW"/>
</dbReference>
<name>A0A386PP09_9LACO</name>